<evidence type="ECO:0000256" key="2">
    <source>
        <dbReference type="SAM" id="MobiDB-lite"/>
    </source>
</evidence>
<keyword evidence="1" id="KW-0175">Coiled coil</keyword>
<feature type="compositionally biased region" description="Low complexity" evidence="2">
    <location>
        <begin position="692"/>
        <end position="705"/>
    </location>
</feature>
<feature type="region of interest" description="Disordered" evidence="2">
    <location>
        <begin position="612"/>
        <end position="639"/>
    </location>
</feature>
<accession>A0AAE0WF75</accession>
<feature type="region of interest" description="Disordered" evidence="2">
    <location>
        <begin position="287"/>
        <end position="307"/>
    </location>
</feature>
<protein>
    <submittedName>
        <fullName evidence="3">Uncharacterized protein</fullName>
    </submittedName>
</protein>
<feature type="region of interest" description="Disordered" evidence="2">
    <location>
        <begin position="329"/>
        <end position="348"/>
    </location>
</feature>
<dbReference type="EMBL" id="JAUTXT010000062">
    <property type="protein sequence ID" value="KAK3670131.1"/>
    <property type="molecule type" value="Genomic_DNA"/>
</dbReference>
<feature type="region of interest" description="Disordered" evidence="2">
    <location>
        <begin position="439"/>
        <end position="493"/>
    </location>
</feature>
<dbReference type="PANTHER" id="PTHR23159">
    <property type="entry name" value="CENTROSOMAL PROTEIN 2"/>
    <property type="match status" value="1"/>
</dbReference>
<comment type="caution">
    <text evidence="3">The sequence shown here is derived from an EMBL/GenBank/DDBJ whole genome shotgun (WGS) entry which is preliminary data.</text>
</comment>
<feature type="compositionally biased region" description="Polar residues" evidence="2">
    <location>
        <begin position="614"/>
        <end position="629"/>
    </location>
</feature>
<feature type="coiled-coil region" evidence="1">
    <location>
        <begin position="69"/>
        <end position="211"/>
    </location>
</feature>
<dbReference type="PANTHER" id="PTHR23159:SF31">
    <property type="entry name" value="CENTROSOME-ASSOCIATED PROTEIN CEP250 ISOFORM X1"/>
    <property type="match status" value="1"/>
</dbReference>
<name>A0AAE0WF75_9PEZI</name>
<organism evidence="3 4">
    <name type="scientific">Recurvomyces mirabilis</name>
    <dbReference type="NCBI Taxonomy" id="574656"/>
    <lineage>
        <taxon>Eukaryota</taxon>
        <taxon>Fungi</taxon>
        <taxon>Dikarya</taxon>
        <taxon>Ascomycota</taxon>
        <taxon>Pezizomycotina</taxon>
        <taxon>Dothideomycetes</taxon>
        <taxon>Dothideomycetidae</taxon>
        <taxon>Mycosphaerellales</taxon>
        <taxon>Teratosphaeriaceae</taxon>
        <taxon>Recurvomyces</taxon>
    </lineage>
</organism>
<feature type="compositionally biased region" description="Basic and acidic residues" evidence="2">
    <location>
        <begin position="288"/>
        <end position="300"/>
    </location>
</feature>
<evidence type="ECO:0000313" key="3">
    <source>
        <dbReference type="EMBL" id="KAK3670131.1"/>
    </source>
</evidence>
<sequence>MVEDAIQSFLSSYGQGDTHIPRQRSSCCCGNPACVYLKQNASALEGLEEDVRTAARLGQALLLRHETYIADSERERKAMMAHIEHLEVEKQTLEKKNASIIEENRDLLDQLEALNNAVGDSDSLVTGLQATLQSTQQELQRLSQLAVRTERLEQQLQEYEREQVTWQSSVEAKEESEKSAVRRWQQAERTLVDLNAQIERIEAEAKEERERHVEVVGRMERRRAVEKELTTAAGRLKGAAASKTSSDDHGGTNVVSHFVKDILSDNANLQMGIVELREMLQNSNDEVETLRRQLEDHQPTPEDEVTPVQTAIKRKDLRDELQRASSQELHVHHHYHAPQPASKPPTIRRTKKKRYGVLTPGHFTPPSGYSTPRSSISYGTLSSAATILQQTAVSIPQSNRNLFLTQSGLTYNSFPSSSGPASPQSTTNRTSSMFERVFSDAGHESSRPTTPGSEDLGSPLMAPIDSQRPPLGASNRTKSTPIVHRRGISPNTSKQSFASVLGISLDQAMLAPAIQQQHHNAIPEEVEGEWENDGSALLRTAEEDSSYVTSPLSDDLLDPIHNTSGDTYIPSLHRAASHESLLSVSGMDIHTLRSRPSQLLVVGSAGRSVSSRAQLSNAQAHATSGSMATLSRPRDSGHSLLSGMAAEQRLHRKASGGLGSKVGGWVFGRWGATPAPTVSTTTTAASIERALASKGKKAGSQSSISDRVLPNDPEATPRKPKVRQPGINQSGPIFGLGPEVKVSRPPVMKGLDSEGLRTALGN</sequence>
<proteinExistence type="predicted"/>
<dbReference type="AlphaFoldDB" id="A0AAE0WF75"/>
<gene>
    <name evidence="3" type="ORF">LTR78_009978</name>
</gene>
<dbReference type="Proteomes" id="UP001274830">
    <property type="component" value="Unassembled WGS sequence"/>
</dbReference>
<evidence type="ECO:0000256" key="1">
    <source>
        <dbReference type="SAM" id="Coils"/>
    </source>
</evidence>
<keyword evidence="4" id="KW-1185">Reference proteome</keyword>
<reference evidence="3" key="1">
    <citation type="submission" date="2023-07" db="EMBL/GenBank/DDBJ databases">
        <title>Black Yeasts Isolated from many extreme environments.</title>
        <authorList>
            <person name="Coleine C."/>
            <person name="Stajich J.E."/>
            <person name="Selbmann L."/>
        </authorList>
    </citation>
    <scope>NUCLEOTIDE SEQUENCE</scope>
    <source>
        <strain evidence="3">CCFEE 5485</strain>
    </source>
</reference>
<feature type="region of interest" description="Disordered" evidence="2">
    <location>
        <begin position="692"/>
        <end position="762"/>
    </location>
</feature>
<evidence type="ECO:0000313" key="4">
    <source>
        <dbReference type="Proteomes" id="UP001274830"/>
    </source>
</evidence>